<evidence type="ECO:0000313" key="2">
    <source>
        <dbReference type="Proteomes" id="UP001157125"/>
    </source>
</evidence>
<sequence length="220" mass="23301">MSIIPLEDLLPAGMSFVGFVADGGVDSGTTLAGTSVSMGGNIDATWVAADRTVRIEQRAGTTLPAGATVAANFMVTIDDYSEDVGITNTIGNASATVTPSDGYPIMVLKKDSQRPDAVITDRDARFTVTGPGGAVITDEAYVVDGKARCRRCGRLGCGHRHSGRSRDSARPSGRYLHGHRDHRSRWLRACRFARAGGAGCRGRVACRDVVQRSAAVARHR</sequence>
<keyword evidence="2" id="KW-1185">Reference proteome</keyword>
<name>A0ABQ6IBA8_9MICO</name>
<dbReference type="EMBL" id="BSUN01000001">
    <property type="protein sequence ID" value="GMA34531.1"/>
    <property type="molecule type" value="Genomic_DNA"/>
</dbReference>
<accession>A0ABQ6IBA8</accession>
<evidence type="ECO:0000313" key="1">
    <source>
        <dbReference type="EMBL" id="GMA34531.1"/>
    </source>
</evidence>
<organism evidence="1 2">
    <name type="scientific">Demequina litorisediminis</name>
    <dbReference type="NCBI Taxonomy" id="1849022"/>
    <lineage>
        <taxon>Bacteria</taxon>
        <taxon>Bacillati</taxon>
        <taxon>Actinomycetota</taxon>
        <taxon>Actinomycetes</taxon>
        <taxon>Micrococcales</taxon>
        <taxon>Demequinaceae</taxon>
        <taxon>Demequina</taxon>
    </lineage>
</organism>
<proteinExistence type="predicted"/>
<gene>
    <name evidence="1" type="ORF">GCM10025876_07350</name>
</gene>
<dbReference type="Proteomes" id="UP001157125">
    <property type="component" value="Unassembled WGS sequence"/>
</dbReference>
<protein>
    <submittedName>
        <fullName evidence="1">Uncharacterized protein</fullName>
    </submittedName>
</protein>
<comment type="caution">
    <text evidence="1">The sequence shown here is derived from an EMBL/GenBank/DDBJ whole genome shotgun (WGS) entry which is preliminary data.</text>
</comment>
<reference evidence="2" key="1">
    <citation type="journal article" date="2019" name="Int. J. Syst. Evol. Microbiol.">
        <title>The Global Catalogue of Microorganisms (GCM) 10K type strain sequencing project: providing services to taxonomists for standard genome sequencing and annotation.</title>
        <authorList>
            <consortium name="The Broad Institute Genomics Platform"/>
            <consortium name="The Broad Institute Genome Sequencing Center for Infectious Disease"/>
            <person name="Wu L."/>
            <person name="Ma J."/>
        </authorList>
    </citation>
    <scope>NUCLEOTIDE SEQUENCE [LARGE SCALE GENOMIC DNA]</scope>
    <source>
        <strain evidence="2">NBRC 112299</strain>
    </source>
</reference>